<dbReference type="EMBL" id="KZ613942">
    <property type="protein sequence ID" value="PMD43677.1"/>
    <property type="molecule type" value="Genomic_DNA"/>
</dbReference>
<comment type="similarity">
    <text evidence="1 5 7">Belongs to the IPP transferase family.</text>
</comment>
<evidence type="ECO:0000256" key="4">
    <source>
        <dbReference type="ARBA" id="ARBA00022840"/>
    </source>
</evidence>
<proteinExistence type="inferred from homology"/>
<dbReference type="InterPro" id="IPR039657">
    <property type="entry name" value="Dimethylallyltransferase"/>
</dbReference>
<dbReference type="InterPro" id="IPR036236">
    <property type="entry name" value="Znf_C2H2_sf"/>
</dbReference>
<dbReference type="OrthoDB" id="775260at2759"/>
<sequence>MLRYAIKPRKYATMAARPPKDPLLVVLGATGTGKSQLAVDLAKRFNGEIINGDAMQMYDGLPIITNKITVEEQQGIPHHLLGFISLDEEPWRVGLFKKKAGQIIREIRSRGRLPIVVGGTHYYTQSLLFEDSLLAEPAEGVEQDHTEHSNEEIEEKFPILTGPTETMIERLREVDPMMADRWHPKDRRKIRRSLEIFLTSGKKASDLYAEQKEQKLRGNFENGISTNLVGRGSTLLFWVHAESETLKQRLDARVDKMINAGLLDEVKSMEAFLSEQTKAGVTVDRTRGIWVSIGWKEFESYLKALGAENVSQENLKKSYELSIEQTKAATRQYAKRQVRWIRLNLMTALSDENVLDKLYLLDGTDITQWTEAVSDPAIDVAAKFLEVTELPLPHELSEAAQQILAPEEGLGEKPDVWFRQECEVCRMVAVNDVQWQTHLKSRRHRALVKKKQKNEANGRSSHLKNDSMSAEDAP</sequence>
<keyword evidence="4 5" id="KW-0067">ATP-binding</keyword>
<dbReference type="Gene3D" id="3.30.160.60">
    <property type="entry name" value="Classic Zinc Finger"/>
    <property type="match status" value="1"/>
</dbReference>
<dbReference type="GO" id="GO:0005524">
    <property type="term" value="F:ATP binding"/>
    <property type="evidence" value="ECO:0007669"/>
    <property type="project" value="UniProtKB-UniRule"/>
</dbReference>
<dbReference type="PANTHER" id="PTHR11088:SF89">
    <property type="entry name" value="TRNA DIMETHYLALLYLTRANSFERASE"/>
    <property type="match status" value="1"/>
</dbReference>
<dbReference type="Gene3D" id="1.10.20.140">
    <property type="match status" value="1"/>
</dbReference>
<reference evidence="10 11" key="1">
    <citation type="submission" date="2016-04" db="EMBL/GenBank/DDBJ databases">
        <title>A degradative enzymes factory behind the ericoid mycorrhizal symbiosis.</title>
        <authorList>
            <consortium name="DOE Joint Genome Institute"/>
            <person name="Martino E."/>
            <person name="Morin E."/>
            <person name="Grelet G."/>
            <person name="Kuo A."/>
            <person name="Kohler A."/>
            <person name="Daghino S."/>
            <person name="Barry K."/>
            <person name="Choi C."/>
            <person name="Cichocki N."/>
            <person name="Clum A."/>
            <person name="Copeland A."/>
            <person name="Hainaut M."/>
            <person name="Haridas S."/>
            <person name="Labutti K."/>
            <person name="Lindquist E."/>
            <person name="Lipzen A."/>
            <person name="Khouja H.-R."/>
            <person name="Murat C."/>
            <person name="Ohm R."/>
            <person name="Olson A."/>
            <person name="Spatafora J."/>
            <person name="Veneault-Fourrey C."/>
            <person name="Henrissat B."/>
            <person name="Grigoriev I."/>
            <person name="Martin F."/>
            <person name="Perotto S."/>
        </authorList>
    </citation>
    <scope>NUCLEOTIDE SEQUENCE [LARGE SCALE GENOMIC DNA]</scope>
    <source>
        <strain evidence="10 11">F</strain>
    </source>
</reference>
<keyword evidence="2 5" id="KW-0808">Transferase</keyword>
<dbReference type="GO" id="GO:0005739">
    <property type="term" value="C:mitochondrion"/>
    <property type="evidence" value="ECO:0007669"/>
    <property type="project" value="TreeGrafter"/>
</dbReference>
<dbReference type="HAMAP" id="MF_00185">
    <property type="entry name" value="IPP_trans"/>
    <property type="match status" value="1"/>
</dbReference>
<keyword evidence="5" id="KW-0963">Cytoplasm</keyword>
<dbReference type="InterPro" id="IPR013087">
    <property type="entry name" value="Znf_C2H2_type"/>
</dbReference>
<keyword evidence="5 6" id="KW-0819">tRNA processing</keyword>
<evidence type="ECO:0000259" key="9">
    <source>
        <dbReference type="Pfam" id="PF12874"/>
    </source>
</evidence>
<dbReference type="SUPFAM" id="SSF57667">
    <property type="entry name" value="beta-beta-alpha zinc fingers"/>
    <property type="match status" value="1"/>
</dbReference>
<evidence type="ECO:0000256" key="2">
    <source>
        <dbReference type="ARBA" id="ARBA00022679"/>
    </source>
</evidence>
<dbReference type="AlphaFoldDB" id="A0A2J6RYU3"/>
<dbReference type="InterPro" id="IPR027417">
    <property type="entry name" value="P-loop_NTPase"/>
</dbReference>
<dbReference type="Pfam" id="PF12874">
    <property type="entry name" value="zf-met"/>
    <property type="match status" value="1"/>
</dbReference>
<evidence type="ECO:0000256" key="1">
    <source>
        <dbReference type="ARBA" id="ARBA00005842"/>
    </source>
</evidence>
<dbReference type="GO" id="GO:0052381">
    <property type="term" value="F:tRNA dimethylallyltransferase activity"/>
    <property type="evidence" value="ECO:0007669"/>
    <property type="project" value="UniProtKB-UniRule"/>
</dbReference>
<evidence type="ECO:0000256" key="8">
    <source>
        <dbReference type="SAM" id="MobiDB-lite"/>
    </source>
</evidence>
<evidence type="ECO:0000256" key="6">
    <source>
        <dbReference type="RuleBase" id="RU003783"/>
    </source>
</evidence>
<evidence type="ECO:0000256" key="7">
    <source>
        <dbReference type="RuleBase" id="RU003785"/>
    </source>
</evidence>
<dbReference type="SUPFAM" id="SSF52540">
    <property type="entry name" value="P-loop containing nucleoside triphosphate hydrolases"/>
    <property type="match status" value="2"/>
</dbReference>
<dbReference type="InterPro" id="IPR018022">
    <property type="entry name" value="IPT"/>
</dbReference>
<comment type="function">
    <text evidence="5">Catalyzes the transfer of a dimethylallyl group onto the adenine at position 37.</text>
</comment>
<evidence type="ECO:0000313" key="10">
    <source>
        <dbReference type="EMBL" id="PMD43677.1"/>
    </source>
</evidence>
<dbReference type="Proteomes" id="UP000235786">
    <property type="component" value="Unassembled WGS sequence"/>
</dbReference>
<comment type="catalytic activity">
    <reaction evidence="5 6">
        <text>adenosine(37) in tRNA + dimethylallyl diphosphate = N(6)-dimethylallyladenosine(37) in tRNA + diphosphate</text>
        <dbReference type="Rhea" id="RHEA:26482"/>
        <dbReference type="Rhea" id="RHEA-COMP:10162"/>
        <dbReference type="Rhea" id="RHEA-COMP:10375"/>
        <dbReference type="ChEBI" id="CHEBI:33019"/>
        <dbReference type="ChEBI" id="CHEBI:57623"/>
        <dbReference type="ChEBI" id="CHEBI:74411"/>
        <dbReference type="ChEBI" id="CHEBI:74415"/>
        <dbReference type="EC" id="2.5.1.75"/>
    </reaction>
</comment>
<protein>
    <recommendedName>
        <fullName evidence="5 6">tRNA dimethylallyltransferase</fullName>
        <ecNumber evidence="5 6">2.5.1.75</ecNumber>
    </recommendedName>
</protein>
<evidence type="ECO:0000256" key="3">
    <source>
        <dbReference type="ARBA" id="ARBA00022741"/>
    </source>
</evidence>
<organism evidence="10 11">
    <name type="scientific">Hyaloscypha variabilis (strain UAMH 11265 / GT02V1 / F)</name>
    <name type="common">Meliniomyces variabilis</name>
    <dbReference type="NCBI Taxonomy" id="1149755"/>
    <lineage>
        <taxon>Eukaryota</taxon>
        <taxon>Fungi</taxon>
        <taxon>Dikarya</taxon>
        <taxon>Ascomycota</taxon>
        <taxon>Pezizomycotina</taxon>
        <taxon>Leotiomycetes</taxon>
        <taxon>Helotiales</taxon>
        <taxon>Hyaloscyphaceae</taxon>
        <taxon>Hyaloscypha</taxon>
        <taxon>Hyaloscypha variabilis</taxon>
    </lineage>
</organism>
<dbReference type="InterPro" id="IPR030666">
    <property type="entry name" value="IPP_transferase_euk"/>
</dbReference>
<dbReference type="Gene3D" id="3.40.50.300">
    <property type="entry name" value="P-loop containing nucleotide triphosphate hydrolases"/>
    <property type="match status" value="1"/>
</dbReference>
<keyword evidence="11" id="KW-1185">Reference proteome</keyword>
<feature type="domain" description="C2H2-type" evidence="9">
    <location>
        <begin position="421"/>
        <end position="444"/>
    </location>
</feature>
<gene>
    <name evidence="10" type="ORF">L207DRAFT_485135</name>
</gene>
<dbReference type="EC" id="2.5.1.75" evidence="5 6"/>
<keyword evidence="3 5" id="KW-0547">Nucleotide-binding</keyword>
<dbReference type="NCBIfam" id="TIGR00174">
    <property type="entry name" value="miaA"/>
    <property type="match status" value="1"/>
</dbReference>
<dbReference type="GO" id="GO:0006400">
    <property type="term" value="P:tRNA modification"/>
    <property type="evidence" value="ECO:0007669"/>
    <property type="project" value="TreeGrafter"/>
</dbReference>
<name>A0A2J6RYU3_HYAVF</name>
<feature type="region of interest" description="Disordered" evidence="8">
    <location>
        <begin position="446"/>
        <end position="474"/>
    </location>
</feature>
<accession>A0A2J6RYU3</accession>
<dbReference type="PIRSF" id="PIRSF039110">
    <property type="entry name" value="IPP_transferase"/>
    <property type="match status" value="1"/>
</dbReference>
<dbReference type="PANTHER" id="PTHR11088">
    <property type="entry name" value="TRNA DIMETHYLALLYLTRANSFERASE"/>
    <property type="match status" value="1"/>
</dbReference>
<dbReference type="STRING" id="1149755.A0A2J6RYU3"/>
<evidence type="ECO:0000313" key="11">
    <source>
        <dbReference type="Proteomes" id="UP000235786"/>
    </source>
</evidence>
<dbReference type="Pfam" id="PF01715">
    <property type="entry name" value="IPPT"/>
    <property type="match status" value="1"/>
</dbReference>
<evidence type="ECO:0000256" key="5">
    <source>
        <dbReference type="PIRNR" id="PIRNR039110"/>
    </source>
</evidence>